<dbReference type="GO" id="GO:0002181">
    <property type="term" value="P:cytoplasmic translation"/>
    <property type="evidence" value="ECO:0007669"/>
    <property type="project" value="TreeGrafter"/>
</dbReference>
<keyword evidence="3 5" id="KW-0689">Ribosomal protein</keyword>
<name>A0A9Q4KTA4_9EURY</name>
<dbReference type="Proteomes" id="UP001143747">
    <property type="component" value="Unassembled WGS sequence"/>
</dbReference>
<dbReference type="NCBIfam" id="TIGR03653">
    <property type="entry name" value="uL6_arch"/>
    <property type="match status" value="1"/>
</dbReference>
<evidence type="ECO:0000313" key="8">
    <source>
        <dbReference type="Proteomes" id="UP001143747"/>
    </source>
</evidence>
<dbReference type="EMBL" id="JAKELO010000002">
    <property type="protein sequence ID" value="MDE4907823.1"/>
    <property type="molecule type" value="Genomic_DNA"/>
</dbReference>
<dbReference type="HAMAP" id="MF_01365_A">
    <property type="entry name" value="Ribosomal_uL6_A"/>
    <property type="match status" value="1"/>
</dbReference>
<dbReference type="InterPro" id="IPR019907">
    <property type="entry name" value="Ribosomal_uL6_arc"/>
</dbReference>
<evidence type="ECO:0000256" key="3">
    <source>
        <dbReference type="ARBA" id="ARBA00022980"/>
    </source>
</evidence>
<evidence type="ECO:0000256" key="2">
    <source>
        <dbReference type="ARBA" id="ARBA00022884"/>
    </source>
</evidence>
<gene>
    <name evidence="5" type="primary">rpl6</name>
    <name evidence="7" type="ORF">L0665_04250</name>
</gene>
<evidence type="ECO:0000256" key="5">
    <source>
        <dbReference type="HAMAP-Rule" id="MF_01365"/>
    </source>
</evidence>
<comment type="caution">
    <text evidence="7">The sequence shown here is derived from an EMBL/GenBank/DDBJ whole genome shotgun (WGS) entry which is preliminary data.</text>
</comment>
<comment type="subunit">
    <text evidence="5">Part of the 50S ribosomal subunit.</text>
</comment>
<dbReference type="NCBIfam" id="NF004037">
    <property type="entry name" value="PRK05518.1"/>
    <property type="match status" value="1"/>
</dbReference>
<dbReference type="Pfam" id="PF00347">
    <property type="entry name" value="Ribosomal_L6"/>
    <property type="match status" value="2"/>
</dbReference>
<keyword evidence="4 5" id="KW-0687">Ribonucleoprotein</keyword>
<reference evidence="7" key="1">
    <citation type="submission" date="2022-01" db="EMBL/GenBank/DDBJ databases">
        <title>Draft genome of Methanogenium marinum DSM 15558.</title>
        <authorList>
            <person name="Chen S.-C."/>
            <person name="You Y.-T."/>
        </authorList>
    </citation>
    <scope>NUCLEOTIDE SEQUENCE</scope>
    <source>
        <strain evidence="7">DSM 15558</strain>
    </source>
</reference>
<keyword evidence="2 5" id="KW-0694">RNA-binding</keyword>
<evidence type="ECO:0000259" key="6">
    <source>
        <dbReference type="Pfam" id="PF00347"/>
    </source>
</evidence>
<protein>
    <recommendedName>
        <fullName evidence="5">Large ribosomal subunit protein uL6</fullName>
    </recommendedName>
</protein>
<comment type="function">
    <text evidence="5">This protein binds to the 23S rRNA, and is important in its secondary structure. It is located near the subunit interface in the base of the L7/L12 stalk, and near the tRNA binding site of the peptidyltransferase center.</text>
</comment>
<keyword evidence="8" id="KW-1185">Reference proteome</keyword>
<evidence type="ECO:0000256" key="4">
    <source>
        <dbReference type="ARBA" id="ARBA00023274"/>
    </source>
</evidence>
<dbReference type="FunFam" id="3.90.930.12:FF:000008">
    <property type="entry name" value="50S ribosomal protein L6"/>
    <property type="match status" value="1"/>
</dbReference>
<dbReference type="SUPFAM" id="SSF56053">
    <property type="entry name" value="Ribosomal protein L6"/>
    <property type="match status" value="2"/>
</dbReference>
<dbReference type="Gene3D" id="3.90.930.12">
    <property type="entry name" value="Ribosomal protein L6, alpha-beta domain"/>
    <property type="match status" value="2"/>
</dbReference>
<evidence type="ECO:0000313" key="7">
    <source>
        <dbReference type="EMBL" id="MDE4907823.1"/>
    </source>
</evidence>
<dbReference type="InterPro" id="IPR036789">
    <property type="entry name" value="Ribosomal_uL6-like_a/b-dom_sf"/>
</dbReference>
<dbReference type="InterPro" id="IPR000702">
    <property type="entry name" value="Ribosomal_uL6-like"/>
</dbReference>
<dbReference type="AlphaFoldDB" id="A0A9Q4KTA4"/>
<dbReference type="PANTHER" id="PTHR11655:SF16">
    <property type="entry name" value="60S RIBOSOMAL PROTEIN L9"/>
    <property type="match status" value="1"/>
</dbReference>
<dbReference type="PIRSF" id="PIRSF002162">
    <property type="entry name" value="Ribosomal_L6"/>
    <property type="match status" value="1"/>
</dbReference>
<comment type="similarity">
    <text evidence="5">Belongs to the universal ribosomal protein uL6 family.</text>
</comment>
<feature type="domain" description="Large ribosomal subunit protein uL6 alpha-beta" evidence="6">
    <location>
        <begin position="9"/>
        <end position="81"/>
    </location>
</feature>
<organism evidence="7 8">
    <name type="scientific">Methanogenium marinum</name>
    <dbReference type="NCBI Taxonomy" id="348610"/>
    <lineage>
        <taxon>Archaea</taxon>
        <taxon>Methanobacteriati</taxon>
        <taxon>Methanobacteriota</taxon>
        <taxon>Stenosarchaea group</taxon>
        <taxon>Methanomicrobia</taxon>
        <taxon>Methanomicrobiales</taxon>
        <taxon>Methanomicrobiaceae</taxon>
        <taxon>Methanogenium</taxon>
    </lineage>
</organism>
<keyword evidence="1 5" id="KW-0699">rRNA-binding</keyword>
<dbReference type="GO" id="GO:0003735">
    <property type="term" value="F:structural constituent of ribosome"/>
    <property type="evidence" value="ECO:0007669"/>
    <property type="project" value="UniProtKB-UniRule"/>
</dbReference>
<dbReference type="InterPro" id="IPR020040">
    <property type="entry name" value="Ribosomal_uL6_a/b-dom"/>
</dbReference>
<evidence type="ECO:0000256" key="1">
    <source>
        <dbReference type="ARBA" id="ARBA00022730"/>
    </source>
</evidence>
<dbReference type="GO" id="GO:0019843">
    <property type="term" value="F:rRNA binding"/>
    <property type="evidence" value="ECO:0007669"/>
    <property type="project" value="UniProtKB-UniRule"/>
</dbReference>
<feature type="domain" description="Large ribosomal subunit protein uL6 alpha-beta" evidence="6">
    <location>
        <begin position="104"/>
        <end position="167"/>
    </location>
</feature>
<accession>A0A9Q4KTA4</accession>
<dbReference type="RefSeq" id="WP_274924469.1">
    <property type="nucleotide sequence ID" value="NZ_JAKELO010000002.1"/>
</dbReference>
<proteinExistence type="inferred from homology"/>
<dbReference type="PANTHER" id="PTHR11655">
    <property type="entry name" value="60S/50S RIBOSOMAL PROTEIN L6/L9"/>
    <property type="match status" value="1"/>
</dbReference>
<sequence>MLSERSIEIPEGVTATMEGTTFVVEGPKGKLTRDMRYPGIDISCDGTVFTASTASTRKKISAMVGTYAAHARNMCVGVTEGYVYKMKVVYSHFPIQLKKTTTALEIVNFLGEKKPRVARISEGVTVSTGNDEVTVSGIDKELVGTTAARIERATHVRNRDPRVFQDGIYIIEKA</sequence>
<dbReference type="GO" id="GO:0022625">
    <property type="term" value="C:cytosolic large ribosomal subunit"/>
    <property type="evidence" value="ECO:0007669"/>
    <property type="project" value="UniProtKB-UniRule"/>
</dbReference>